<gene>
    <name evidence="2" type="ORF">L211DRAFT_847653</name>
</gene>
<dbReference type="AlphaFoldDB" id="A0A3N4LSJ7"/>
<dbReference type="OrthoDB" id="5277254at2759"/>
<keyword evidence="3" id="KW-1185">Reference proteome</keyword>
<organism evidence="2 3">
    <name type="scientific">Terfezia boudieri ATCC MYA-4762</name>
    <dbReference type="NCBI Taxonomy" id="1051890"/>
    <lineage>
        <taxon>Eukaryota</taxon>
        <taxon>Fungi</taxon>
        <taxon>Dikarya</taxon>
        <taxon>Ascomycota</taxon>
        <taxon>Pezizomycotina</taxon>
        <taxon>Pezizomycetes</taxon>
        <taxon>Pezizales</taxon>
        <taxon>Pezizaceae</taxon>
        <taxon>Terfezia</taxon>
    </lineage>
</organism>
<name>A0A3N4LSJ7_9PEZI</name>
<accession>A0A3N4LSJ7</accession>
<proteinExistence type="predicted"/>
<feature type="chain" id="PRO_5018328779" evidence="1">
    <location>
        <begin position="23"/>
        <end position="702"/>
    </location>
</feature>
<evidence type="ECO:0000256" key="1">
    <source>
        <dbReference type="SAM" id="SignalP"/>
    </source>
</evidence>
<feature type="signal peptide" evidence="1">
    <location>
        <begin position="1"/>
        <end position="22"/>
    </location>
</feature>
<dbReference type="Proteomes" id="UP000267821">
    <property type="component" value="Unassembled WGS sequence"/>
</dbReference>
<keyword evidence="1" id="KW-0732">Signal</keyword>
<sequence>MVSIKKFVTATLALFGLTNGAAEKFLKEGPAGMNISGSNNTRSAYLSSLPISLLPGDGDAMQPHQLHKRYSQGAAVVCQSPAFDLTIANWHDSGANEFLRRWAYDFIGDREYSTRGILGSLAQAFLGRNDFRCSVGSSHSCMVTCNEVVSLVEDPHDARALYLIMTAGRHYLEVIEVADKALLAAQVNVGQWSDMLAAKFYWTQETNHDRVFRLTIRLMQDFVGFVMFTFAPMVPFHILEKAIESKLTEIPDNAEAPHGAGIDQAAMELMQKKENLEKTLSGVKSAAKWAQVGYGAVASGVPFLGIPATELMTWEGYEKAQILNIAELGIAISQLITETRHKNLKAVEEAFSGRVIDATGGTMLGQILEGGSYLAVNSQMMHQWSGYQAEKRLIDALKYRIFSEALKSQGVYIHCTRKMNAFSCENDDRGPQNLKACIDNRVCYMNKWSGRGYWWRHHVEEPFGVDQMGDWPMLVTPEDIIISSYKTYKQEKTGKIISKFATQEELLSPQAFMDASTPGSFFLPVCINDRFPQITTLDDYKLWDNFNQNSEKKTLPCSCGEFWGDETEQVWHDTGLGISKHQAKYRTSFCPRQLKAKMGDNKLERFVADCHLGVSKGGLFNGYQDGKHPFCDVVMDIIKAHGRSPDDIDPYLKLALECKAGLHVTSIRGKPKKECEMYVKTGFEELVNKRHPKAATWFGGGV</sequence>
<dbReference type="InParanoid" id="A0A3N4LSJ7"/>
<evidence type="ECO:0000313" key="2">
    <source>
        <dbReference type="EMBL" id="RPB25883.1"/>
    </source>
</evidence>
<reference evidence="2 3" key="1">
    <citation type="journal article" date="2018" name="Nat. Ecol. Evol.">
        <title>Pezizomycetes genomes reveal the molecular basis of ectomycorrhizal truffle lifestyle.</title>
        <authorList>
            <person name="Murat C."/>
            <person name="Payen T."/>
            <person name="Noel B."/>
            <person name="Kuo A."/>
            <person name="Morin E."/>
            <person name="Chen J."/>
            <person name="Kohler A."/>
            <person name="Krizsan K."/>
            <person name="Balestrini R."/>
            <person name="Da Silva C."/>
            <person name="Montanini B."/>
            <person name="Hainaut M."/>
            <person name="Levati E."/>
            <person name="Barry K.W."/>
            <person name="Belfiori B."/>
            <person name="Cichocki N."/>
            <person name="Clum A."/>
            <person name="Dockter R.B."/>
            <person name="Fauchery L."/>
            <person name="Guy J."/>
            <person name="Iotti M."/>
            <person name="Le Tacon F."/>
            <person name="Lindquist E.A."/>
            <person name="Lipzen A."/>
            <person name="Malagnac F."/>
            <person name="Mello A."/>
            <person name="Molinier V."/>
            <person name="Miyauchi S."/>
            <person name="Poulain J."/>
            <person name="Riccioni C."/>
            <person name="Rubini A."/>
            <person name="Sitrit Y."/>
            <person name="Splivallo R."/>
            <person name="Traeger S."/>
            <person name="Wang M."/>
            <person name="Zifcakova L."/>
            <person name="Wipf D."/>
            <person name="Zambonelli A."/>
            <person name="Paolocci F."/>
            <person name="Nowrousian M."/>
            <person name="Ottonello S."/>
            <person name="Baldrian P."/>
            <person name="Spatafora J.W."/>
            <person name="Henrissat B."/>
            <person name="Nagy L.G."/>
            <person name="Aury J.M."/>
            <person name="Wincker P."/>
            <person name="Grigoriev I.V."/>
            <person name="Bonfante P."/>
            <person name="Martin F.M."/>
        </authorList>
    </citation>
    <scope>NUCLEOTIDE SEQUENCE [LARGE SCALE GENOMIC DNA]</scope>
    <source>
        <strain evidence="2 3">ATCC MYA-4762</strain>
    </source>
</reference>
<dbReference type="EMBL" id="ML121536">
    <property type="protein sequence ID" value="RPB25883.1"/>
    <property type="molecule type" value="Genomic_DNA"/>
</dbReference>
<protein>
    <submittedName>
        <fullName evidence="2">Uncharacterized protein</fullName>
    </submittedName>
</protein>
<evidence type="ECO:0000313" key="3">
    <source>
        <dbReference type="Proteomes" id="UP000267821"/>
    </source>
</evidence>